<name>A0A1I5ENA0_9FIRM</name>
<dbReference type="AlphaFoldDB" id="A0A1I5ENA0"/>
<dbReference type="OrthoDB" id="9802676at2"/>
<dbReference type="PANTHER" id="PTHR11079:SF162">
    <property type="entry name" value="RIBOFLAVIN BIOSYNTHESIS PROTEIN PYRD, CHLOROPLASTIC"/>
    <property type="match status" value="1"/>
</dbReference>
<dbReference type="Proteomes" id="UP000198806">
    <property type="component" value="Unassembled WGS sequence"/>
</dbReference>
<proteinExistence type="predicted"/>
<dbReference type="InterPro" id="IPR002125">
    <property type="entry name" value="CMP_dCMP_dom"/>
</dbReference>
<protein>
    <submittedName>
        <fullName evidence="2">tRNA(Arg) A34 adenosine deaminase TadA</fullName>
    </submittedName>
</protein>
<sequence length="162" mass="17935">MDNSKYIEYLKEALEVSKESRARGNTPFGAVLVDGEGKVVLKQGNAEGDTHDATAHAELTLASRASKMFDKNYLWDCTLYTTVEPCPMCTGGIYWTNIGTIVYGISEERLLELTGSDEKNPTFNMGAEKVIAAGQKDIKVIGPIPEMEEEIVEVHKGFWNKK</sequence>
<dbReference type="Gene3D" id="3.40.140.10">
    <property type="entry name" value="Cytidine Deaminase, domain 2"/>
    <property type="match status" value="1"/>
</dbReference>
<dbReference type="STRING" id="1527.SAMN04489757_11029"/>
<dbReference type="EMBL" id="FOWD01000010">
    <property type="protein sequence ID" value="SFO12813.1"/>
    <property type="molecule type" value="Genomic_DNA"/>
</dbReference>
<dbReference type="PANTHER" id="PTHR11079">
    <property type="entry name" value="CYTOSINE DEAMINASE FAMILY MEMBER"/>
    <property type="match status" value="1"/>
</dbReference>
<dbReference type="CDD" id="cd01285">
    <property type="entry name" value="nucleoside_deaminase"/>
    <property type="match status" value="1"/>
</dbReference>
<dbReference type="GO" id="GO:0003824">
    <property type="term" value="F:catalytic activity"/>
    <property type="evidence" value="ECO:0007669"/>
    <property type="project" value="InterPro"/>
</dbReference>
<evidence type="ECO:0000313" key="3">
    <source>
        <dbReference type="Proteomes" id="UP000198806"/>
    </source>
</evidence>
<dbReference type="SUPFAM" id="SSF53927">
    <property type="entry name" value="Cytidine deaminase-like"/>
    <property type="match status" value="1"/>
</dbReference>
<accession>A0A1I5ENA0</accession>
<feature type="domain" description="CMP/dCMP-type deaminase" evidence="1">
    <location>
        <begin position="4"/>
        <end position="118"/>
    </location>
</feature>
<dbReference type="PROSITE" id="PS51747">
    <property type="entry name" value="CYT_DCMP_DEAMINASES_2"/>
    <property type="match status" value="1"/>
</dbReference>
<dbReference type="InterPro" id="IPR016193">
    <property type="entry name" value="Cytidine_deaminase-like"/>
</dbReference>
<dbReference type="Pfam" id="PF00383">
    <property type="entry name" value="dCMP_cyt_deam_1"/>
    <property type="match status" value="1"/>
</dbReference>
<organism evidence="2 3">
    <name type="scientific">Anaerocolumna aminovalerica</name>
    <dbReference type="NCBI Taxonomy" id="1527"/>
    <lineage>
        <taxon>Bacteria</taxon>
        <taxon>Bacillati</taxon>
        <taxon>Bacillota</taxon>
        <taxon>Clostridia</taxon>
        <taxon>Lachnospirales</taxon>
        <taxon>Lachnospiraceae</taxon>
        <taxon>Anaerocolumna</taxon>
    </lineage>
</organism>
<reference evidence="2 3" key="1">
    <citation type="submission" date="2016-10" db="EMBL/GenBank/DDBJ databases">
        <authorList>
            <person name="de Groot N.N."/>
        </authorList>
    </citation>
    <scope>NUCLEOTIDE SEQUENCE [LARGE SCALE GENOMIC DNA]</scope>
    <source>
        <strain evidence="2 3">DSM 1283</strain>
    </source>
</reference>
<keyword evidence="3" id="KW-1185">Reference proteome</keyword>
<gene>
    <name evidence="2" type="ORF">SAMN04489757_11029</name>
</gene>
<evidence type="ECO:0000259" key="1">
    <source>
        <dbReference type="PROSITE" id="PS51747"/>
    </source>
</evidence>
<evidence type="ECO:0000313" key="2">
    <source>
        <dbReference type="EMBL" id="SFO12813.1"/>
    </source>
</evidence>
<dbReference type="RefSeq" id="WP_091685734.1">
    <property type="nucleotide sequence ID" value="NZ_BAABFM010000061.1"/>
</dbReference>